<comment type="catalytic activity">
    <reaction evidence="1">
        <text>Endohydrolysis of (1-&gt;4)-alpha-D-glucosidic linkages in polysaccharides containing three or more (1-&gt;4)-alpha-linked D-glucose units.</text>
        <dbReference type="EC" id="3.2.1.1"/>
    </reaction>
</comment>
<dbReference type="GO" id="GO:0005509">
    <property type="term" value="F:calcium ion binding"/>
    <property type="evidence" value="ECO:0007669"/>
    <property type="project" value="InterPro"/>
</dbReference>
<dbReference type="InterPro" id="IPR017853">
    <property type="entry name" value="GH"/>
</dbReference>
<reference evidence="20" key="1">
    <citation type="submission" date="2020-04" db="EMBL/GenBank/DDBJ databases">
        <title>Analysis of mating type loci in Filobasidium floriforme.</title>
        <authorList>
            <person name="Nowrousian M."/>
        </authorList>
    </citation>
    <scope>NUCLEOTIDE SEQUENCE</scope>
    <source>
        <strain evidence="20">CBS 6242</strain>
    </source>
</reference>
<feature type="signal peptide" evidence="18">
    <location>
        <begin position="1"/>
        <end position="21"/>
    </location>
</feature>
<proteinExistence type="inferred from homology"/>
<feature type="binding site" evidence="17">
    <location>
        <position position="225"/>
    </location>
    <ligand>
        <name>substrate</name>
    </ligand>
</feature>
<protein>
    <recommendedName>
        <fullName evidence="4">alpha-amylase</fullName>
        <ecNumber evidence="4">3.2.1.1</ecNumber>
    </recommendedName>
</protein>
<feature type="chain" id="PRO_5035432047" description="alpha-amylase" evidence="18">
    <location>
        <begin position="22"/>
        <end position="535"/>
    </location>
</feature>
<evidence type="ECO:0000256" key="9">
    <source>
        <dbReference type="ARBA" id="ARBA00023157"/>
    </source>
</evidence>
<dbReference type="InterPro" id="IPR006047">
    <property type="entry name" value="GH13_cat_dom"/>
</dbReference>
<evidence type="ECO:0000256" key="12">
    <source>
        <dbReference type="ARBA" id="ARBA00023295"/>
    </source>
</evidence>
<dbReference type="CDD" id="cd11319">
    <property type="entry name" value="AmyAc_euk_AmyA"/>
    <property type="match status" value="1"/>
</dbReference>
<feature type="binding site" evidence="15">
    <location>
        <position position="183"/>
    </location>
    <ligand>
        <name>Ca(2+)</name>
        <dbReference type="ChEBI" id="CHEBI:29108"/>
        <label>1</label>
    </ligand>
</feature>
<keyword evidence="9 16" id="KW-1015">Disulfide bond</keyword>
<keyword evidence="6 18" id="KW-0732">Signal</keyword>
<keyword evidence="10" id="KW-0325">Glycoprotein</keyword>
<evidence type="ECO:0000256" key="3">
    <source>
        <dbReference type="ARBA" id="ARBA00008061"/>
    </source>
</evidence>
<feature type="binding site" evidence="15">
    <location>
        <position position="227"/>
    </location>
    <ligand>
        <name>Ca(2+)</name>
        <dbReference type="ChEBI" id="CHEBI:29108"/>
        <label>2</label>
    </ligand>
</feature>
<feature type="binding site" evidence="17">
    <location>
        <position position="367"/>
    </location>
    <ligand>
        <name>substrate</name>
    </ligand>
</feature>
<comment type="similarity">
    <text evidence="3">Belongs to the glycosyl hydrolase 13 family.</text>
</comment>
<dbReference type="SMART" id="SM00642">
    <property type="entry name" value="Aamy"/>
    <property type="match status" value="1"/>
</dbReference>
<feature type="binding site" evidence="15">
    <location>
        <position position="196"/>
    </location>
    <ligand>
        <name>Ca(2+)</name>
        <dbReference type="ChEBI" id="CHEBI:29108"/>
        <label>1</label>
    </ligand>
</feature>
<feature type="active site" description="Proton donor" evidence="13">
    <location>
        <position position="251"/>
    </location>
</feature>
<feature type="disulfide bond" evidence="16">
    <location>
        <begin position="51"/>
        <end position="59"/>
    </location>
</feature>
<evidence type="ECO:0000256" key="2">
    <source>
        <dbReference type="ARBA" id="ARBA00001913"/>
    </source>
</evidence>
<evidence type="ECO:0000256" key="16">
    <source>
        <dbReference type="PIRSR" id="PIRSR001024-4"/>
    </source>
</evidence>
<evidence type="ECO:0000313" key="20">
    <source>
        <dbReference type="EMBL" id="KAG7580064.1"/>
    </source>
</evidence>
<evidence type="ECO:0000256" key="5">
    <source>
        <dbReference type="ARBA" id="ARBA00022723"/>
    </source>
</evidence>
<sequence>MLSLATLGSLAVCSLAGLAQAYDNDAMRSKAVYQVLTDRFATSDGSTTQPCDVSAMSYCGGTYKGLAGKLDYIKGMGFDVIWISPIVSNIGGNTSLGESYHGYWTQDIYSLNEAFGSEADLKDLISQAKAKDMGIMVDVVVNHVAATASGNFIPNDSYGPFNSTAQYHPFCWVDDYNNQTNVEQCSLGNTDVTLQDLDTEDPNVVQIFNSWIKGLIADYGFEAIRIDTVKHVRKDFWPAFVDAAGVYAVGEVLDGYPPYVAAYQKQSMDSVFNYPVYFPLKAAFNSTSGNMSALSEMVTTLTTTFDDTTMLGNFLDNHDNSRFEATVNDKMLIMNAATFPFVSDGIPYVYYGQEQGFTGGEIDYENREAMWLSNFNTETDMYKHFGKLNTARSVMGQAQPSFYTTKASIADSTDSEIAISKPPMLSVLSNRGAGSGSNTMKLNNLAYDANTQLLDVIGCKTYSTNGDKSLDVTVQDGAPQVFVPASLNQDNKICSSTATGSSSGGDSKSAGFVDAKIPVVAGAMTVLAGLFLTMF</sequence>
<feature type="site" description="Transition state stabilizer" evidence="14">
    <location>
        <position position="319"/>
    </location>
</feature>
<evidence type="ECO:0000256" key="14">
    <source>
        <dbReference type="PIRSR" id="PIRSR001024-2"/>
    </source>
</evidence>
<dbReference type="OrthoDB" id="204980at2759"/>
<dbReference type="FunFam" id="3.20.20.80:FF:000120">
    <property type="entry name" value="Alpha-amylase A"/>
    <property type="match status" value="1"/>
</dbReference>
<feature type="binding site" evidence="15">
    <location>
        <position position="251"/>
    </location>
    <ligand>
        <name>Ca(2+)</name>
        <dbReference type="ChEBI" id="CHEBI:29108"/>
        <label>2</label>
    </ligand>
</feature>
<keyword evidence="12" id="KW-0326">Glycosidase</keyword>
<evidence type="ECO:0000313" key="21">
    <source>
        <dbReference type="Proteomes" id="UP000812966"/>
    </source>
</evidence>
<feature type="binding site" evidence="17">
    <location>
        <position position="143"/>
    </location>
    <ligand>
        <name>substrate</name>
    </ligand>
</feature>
<keyword evidence="8 15" id="KW-0106">Calcium</keyword>
<evidence type="ECO:0000256" key="11">
    <source>
        <dbReference type="ARBA" id="ARBA00023277"/>
    </source>
</evidence>
<evidence type="ECO:0000256" key="1">
    <source>
        <dbReference type="ARBA" id="ARBA00000548"/>
    </source>
</evidence>
<dbReference type="Pfam" id="PF00128">
    <property type="entry name" value="Alpha-amylase"/>
    <property type="match status" value="1"/>
</dbReference>
<dbReference type="EC" id="3.2.1.1" evidence="4"/>
<dbReference type="SUPFAM" id="SSF51445">
    <property type="entry name" value="(Trans)glycosidases"/>
    <property type="match status" value="1"/>
</dbReference>
<dbReference type="InterPro" id="IPR013777">
    <property type="entry name" value="A-amylase-like"/>
</dbReference>
<dbReference type="Pfam" id="PF09260">
    <property type="entry name" value="A_amylase_dom_C"/>
    <property type="match status" value="1"/>
</dbReference>
<keyword evidence="11" id="KW-0119">Carbohydrate metabolism</keyword>
<feature type="binding site" evidence="17">
    <location>
        <position position="255"/>
    </location>
    <ligand>
        <name>substrate</name>
    </ligand>
</feature>
<feature type="binding site" evidence="15">
    <location>
        <position position="231"/>
    </location>
    <ligand>
        <name>Ca(2+)</name>
        <dbReference type="ChEBI" id="CHEBI:29108"/>
        <label>1</label>
    </ligand>
</feature>
<dbReference type="PANTHER" id="PTHR10357">
    <property type="entry name" value="ALPHA-AMYLASE FAMILY MEMBER"/>
    <property type="match status" value="1"/>
</dbReference>
<dbReference type="InterPro" id="IPR015340">
    <property type="entry name" value="A_amylase_C_dom"/>
</dbReference>
<feature type="binding site" evidence="17">
    <location>
        <position position="319"/>
    </location>
    <ligand>
        <name>substrate</name>
    </ligand>
</feature>
<dbReference type="Gene3D" id="2.60.40.1180">
    <property type="entry name" value="Golgi alpha-mannosidase II"/>
    <property type="match status" value="1"/>
</dbReference>
<feature type="binding site" evidence="17">
    <location>
        <position position="104"/>
    </location>
    <ligand>
        <name>substrate</name>
    </ligand>
</feature>
<dbReference type="SUPFAM" id="SSF51011">
    <property type="entry name" value="Glycosyl hydrolase domain"/>
    <property type="match status" value="1"/>
</dbReference>
<dbReference type="AlphaFoldDB" id="A0A8K0JSM7"/>
<evidence type="ECO:0000256" key="17">
    <source>
        <dbReference type="PIRSR" id="PIRSR001024-5"/>
    </source>
</evidence>
<evidence type="ECO:0000256" key="4">
    <source>
        <dbReference type="ARBA" id="ARBA00012595"/>
    </source>
</evidence>
<feature type="disulfide bond" evidence="16">
    <location>
        <begin position="171"/>
        <end position="185"/>
    </location>
</feature>
<dbReference type="Gene3D" id="3.20.20.80">
    <property type="entry name" value="Glycosidases"/>
    <property type="match status" value="1"/>
</dbReference>
<feature type="disulfide bond" evidence="16">
    <location>
        <begin position="459"/>
        <end position="494"/>
    </location>
</feature>
<dbReference type="PANTHER" id="PTHR10357:SF215">
    <property type="entry name" value="ALPHA-AMYLASE 1"/>
    <property type="match status" value="1"/>
</dbReference>
<comment type="caution">
    <text evidence="20">The sequence shown here is derived from an EMBL/GenBank/DDBJ whole genome shotgun (WGS) entry which is preliminary data.</text>
</comment>
<feature type="domain" description="Glycosyl hydrolase family 13 catalytic" evidence="19">
    <location>
        <begin position="34"/>
        <end position="392"/>
    </location>
</feature>
<evidence type="ECO:0000256" key="6">
    <source>
        <dbReference type="ARBA" id="ARBA00022729"/>
    </source>
</evidence>
<keyword evidence="21" id="KW-1185">Reference proteome</keyword>
<evidence type="ECO:0000256" key="10">
    <source>
        <dbReference type="ARBA" id="ARBA00023180"/>
    </source>
</evidence>
<evidence type="ECO:0000256" key="18">
    <source>
        <dbReference type="SAM" id="SignalP"/>
    </source>
</evidence>
<evidence type="ECO:0000256" key="15">
    <source>
        <dbReference type="PIRSR" id="PIRSR001024-3"/>
    </source>
</evidence>
<comment type="cofactor">
    <cofactor evidence="2">
        <name>Ca(2+)</name>
        <dbReference type="ChEBI" id="CHEBI:29108"/>
    </cofactor>
</comment>
<dbReference type="GO" id="GO:0004556">
    <property type="term" value="F:alpha-amylase activity"/>
    <property type="evidence" value="ECO:0007669"/>
    <property type="project" value="UniProtKB-EC"/>
</dbReference>
<dbReference type="EMBL" id="JABELV010000001">
    <property type="protein sequence ID" value="KAG7580064.1"/>
    <property type="molecule type" value="Genomic_DNA"/>
</dbReference>
<evidence type="ECO:0000256" key="7">
    <source>
        <dbReference type="ARBA" id="ARBA00022801"/>
    </source>
</evidence>
<evidence type="ECO:0000256" key="8">
    <source>
        <dbReference type="ARBA" id="ARBA00022837"/>
    </source>
</evidence>
<keyword evidence="5 15" id="KW-0479">Metal-binding</keyword>
<evidence type="ECO:0000259" key="19">
    <source>
        <dbReference type="SMART" id="SM00642"/>
    </source>
</evidence>
<dbReference type="Proteomes" id="UP000812966">
    <property type="component" value="Unassembled WGS sequence"/>
</dbReference>
<organism evidence="20 21">
    <name type="scientific">Filobasidium floriforme</name>
    <dbReference type="NCBI Taxonomy" id="5210"/>
    <lineage>
        <taxon>Eukaryota</taxon>
        <taxon>Fungi</taxon>
        <taxon>Dikarya</taxon>
        <taxon>Basidiomycota</taxon>
        <taxon>Agaricomycotina</taxon>
        <taxon>Tremellomycetes</taxon>
        <taxon>Filobasidiales</taxon>
        <taxon>Filobasidiaceae</taxon>
        <taxon>Filobasidium</taxon>
    </lineage>
</organism>
<feature type="binding site" evidence="15">
    <location>
        <position position="142"/>
    </location>
    <ligand>
        <name>Ca(2+)</name>
        <dbReference type="ChEBI" id="CHEBI:29108"/>
        <label>1</label>
    </ligand>
</feature>
<keyword evidence="7" id="KW-0378">Hydrolase</keyword>
<evidence type="ECO:0000256" key="13">
    <source>
        <dbReference type="PIRSR" id="PIRSR001024-1"/>
    </source>
</evidence>
<feature type="active site" description="Nucleophile" evidence="13">
    <location>
        <position position="227"/>
    </location>
</feature>
<accession>A0A8K0JSM7</accession>
<dbReference type="GO" id="GO:0016052">
    <property type="term" value="P:carbohydrate catabolic process"/>
    <property type="evidence" value="ECO:0007669"/>
    <property type="project" value="InterPro"/>
</dbReference>
<name>A0A8K0JSM7_9TREE</name>
<gene>
    <name evidence="20" type="ORF">FFLO_00035</name>
</gene>
<dbReference type="InterPro" id="IPR013780">
    <property type="entry name" value="Glyco_hydro_b"/>
</dbReference>
<dbReference type="PIRSF" id="PIRSF001024">
    <property type="entry name" value="Alph-amyl_fung"/>
    <property type="match status" value="1"/>
</dbReference>